<comment type="caution">
    <text evidence="2">The sequence shown here is derived from an EMBL/GenBank/DDBJ whole genome shotgun (WGS) entry which is preliminary data.</text>
</comment>
<protein>
    <recommendedName>
        <fullName evidence="4">Rod shape-determining protein MreD</fullName>
    </recommendedName>
</protein>
<dbReference type="AlphaFoldDB" id="A0A098LN61"/>
<evidence type="ECO:0000313" key="2">
    <source>
        <dbReference type="EMBL" id="GAL87573.1"/>
    </source>
</evidence>
<dbReference type="STRING" id="153721.MYP_4803"/>
<feature type="transmembrane region" description="Helical" evidence="1">
    <location>
        <begin position="137"/>
        <end position="160"/>
    </location>
</feature>
<sequence length="164" mass="19022">MPIFLIILFWVLQILIFRNFAFFNMAFCYIYIGFILMLPYEIPHLLTMIIAMAFGFTIDIFYDTVGMHMAACVFIAYIRPYVINVLTPRGGYDATMEISIQSLGFQWFASYAAVLIFIHHTLLFAIEAWGLNVFFQAIGKIVLSSIFTFGVFTLLQFLLFSRKR</sequence>
<keyword evidence="1" id="KW-0812">Transmembrane</keyword>
<evidence type="ECO:0000313" key="3">
    <source>
        <dbReference type="Proteomes" id="UP000030185"/>
    </source>
</evidence>
<name>A0A098LN61_9BACT</name>
<keyword evidence="1" id="KW-0472">Membrane</keyword>
<dbReference type="EMBL" id="BBLT01000014">
    <property type="protein sequence ID" value="GAL87573.1"/>
    <property type="molecule type" value="Genomic_DNA"/>
</dbReference>
<dbReference type="Proteomes" id="UP000030185">
    <property type="component" value="Unassembled WGS sequence"/>
</dbReference>
<proteinExistence type="predicted"/>
<reference evidence="2 3" key="1">
    <citation type="submission" date="2014-09" db="EMBL/GenBank/DDBJ databases">
        <title>Sporocytophaga myxococcoides PG-01 genome sequencing.</title>
        <authorList>
            <person name="Liu L."/>
            <person name="Gao P.J."/>
            <person name="Chen G.J."/>
            <person name="Wang L.S."/>
        </authorList>
    </citation>
    <scope>NUCLEOTIDE SEQUENCE [LARGE SCALE GENOMIC DNA]</scope>
    <source>
        <strain evidence="2 3">PG-01</strain>
    </source>
</reference>
<keyword evidence="1" id="KW-1133">Transmembrane helix</keyword>
<gene>
    <name evidence="2" type="ORF">MYP_4803</name>
</gene>
<feature type="transmembrane region" description="Helical" evidence="1">
    <location>
        <begin position="6"/>
        <end position="32"/>
    </location>
</feature>
<feature type="transmembrane region" description="Helical" evidence="1">
    <location>
        <begin position="108"/>
        <end position="131"/>
    </location>
</feature>
<accession>A0A098LN61</accession>
<dbReference type="eggNOG" id="ENOG50315DF">
    <property type="taxonomic scope" value="Bacteria"/>
</dbReference>
<evidence type="ECO:0000256" key="1">
    <source>
        <dbReference type="SAM" id="Phobius"/>
    </source>
</evidence>
<feature type="transmembrane region" description="Helical" evidence="1">
    <location>
        <begin position="68"/>
        <end position="87"/>
    </location>
</feature>
<evidence type="ECO:0008006" key="4">
    <source>
        <dbReference type="Google" id="ProtNLM"/>
    </source>
</evidence>
<organism evidence="2 3">
    <name type="scientific">Sporocytophaga myxococcoides</name>
    <dbReference type="NCBI Taxonomy" id="153721"/>
    <lineage>
        <taxon>Bacteria</taxon>
        <taxon>Pseudomonadati</taxon>
        <taxon>Bacteroidota</taxon>
        <taxon>Cytophagia</taxon>
        <taxon>Cytophagales</taxon>
        <taxon>Cytophagaceae</taxon>
        <taxon>Sporocytophaga</taxon>
    </lineage>
</organism>
<keyword evidence="3" id="KW-1185">Reference proteome</keyword>